<dbReference type="Pfam" id="PF00849">
    <property type="entry name" value="PseudoU_synth_2"/>
    <property type="match status" value="1"/>
</dbReference>
<dbReference type="InterPro" id="IPR006145">
    <property type="entry name" value="PsdUridine_synth_RsuA/RluA"/>
</dbReference>
<gene>
    <name evidence="7" type="ORF">g.3584</name>
</gene>
<dbReference type="CDD" id="cd00165">
    <property type="entry name" value="S4"/>
    <property type="match status" value="1"/>
</dbReference>
<sequence length="526" mass="55452">RFALSQYSCSTKPCYCLISFPLVPVAYRPRPPLATSSSFDPAHGARTIVFRPTRSPRPPSSALMSLTVQWAPRLGCMRCVARQARSATARGRGLGASRHASSGTQVDQPDPGPVLERHEFVVHPRDVLSADQGRMRLDAYLSKMLPGASRARLVSCIRSGLVGVNGAPPPKPSTPVRAGDVISCGLAPLPASRALPQDIPLDVVYEDAHLLVLNKAAGIVVHPSAGHADGTLVNALLHHCGVRGMELEPGHAAPTALLGGAAGAAEDSEDEDEDDDSDVEDEVASSLGEGGGALRGNGAGDTRGVSLQKHTSHQPGVIRPGIVHRLDKGTTGLLVVAKTEAARVGLVEQFRARTVQRLYLSVTLNTPHPARGRLETNVGRDCASRMRMATFAAASSRGRLAISTWAVERELAGGGAALTRWRLGTGRTHQIRVHARHLGCPLLGDEAYGGGAGASGAALGRGRRFLTERGAAVARALGRPALHAATLGFKHPATGEALAFQAALPRDFEELLARLEDPVWQEAARR</sequence>
<dbReference type="Gene3D" id="3.10.290.10">
    <property type="entry name" value="RNA-binding S4 domain"/>
    <property type="match status" value="1"/>
</dbReference>
<dbReference type="PANTHER" id="PTHR21600">
    <property type="entry name" value="MITOCHONDRIAL RNA PSEUDOURIDINE SYNTHASE"/>
    <property type="match status" value="1"/>
</dbReference>
<dbReference type="InterPro" id="IPR020103">
    <property type="entry name" value="PsdUridine_synth_cat_dom_sf"/>
</dbReference>
<proteinExistence type="inferred from homology"/>
<dbReference type="InterPro" id="IPR036986">
    <property type="entry name" value="S4_RNA-bd_sf"/>
</dbReference>
<dbReference type="PANTHER" id="PTHR21600:SF87">
    <property type="entry name" value="RNA PSEUDOURIDYLATE SYNTHASE DOMAIN-CONTAINING PROTEIN 1"/>
    <property type="match status" value="1"/>
</dbReference>
<protein>
    <recommendedName>
        <fullName evidence="6">RNA-binding S4 domain-containing protein</fullName>
    </recommendedName>
</protein>
<feature type="region of interest" description="Disordered" evidence="5">
    <location>
        <begin position="260"/>
        <end position="315"/>
    </location>
</feature>
<dbReference type="PROSITE" id="PS50889">
    <property type="entry name" value="S4"/>
    <property type="match status" value="1"/>
</dbReference>
<accession>A0A1D2AE14</accession>
<comment type="similarity">
    <text evidence="2">Belongs to the pseudouridine synthase RluA family.</text>
</comment>
<comment type="catalytic activity">
    <reaction evidence="1">
        <text>a uridine in RNA = a pseudouridine in RNA</text>
        <dbReference type="Rhea" id="RHEA:48348"/>
        <dbReference type="Rhea" id="RHEA-COMP:12068"/>
        <dbReference type="Rhea" id="RHEA-COMP:12069"/>
        <dbReference type="ChEBI" id="CHEBI:65314"/>
        <dbReference type="ChEBI" id="CHEBI:65315"/>
    </reaction>
</comment>
<dbReference type="PROSITE" id="PS01129">
    <property type="entry name" value="PSI_RLU"/>
    <property type="match status" value="1"/>
</dbReference>
<dbReference type="CDD" id="cd02869">
    <property type="entry name" value="PseudoU_synth_RluA_like"/>
    <property type="match status" value="1"/>
</dbReference>
<dbReference type="Pfam" id="PF01479">
    <property type="entry name" value="S4"/>
    <property type="match status" value="1"/>
</dbReference>
<feature type="compositionally biased region" description="Acidic residues" evidence="5">
    <location>
        <begin position="266"/>
        <end position="283"/>
    </location>
</feature>
<dbReference type="SMART" id="SM00363">
    <property type="entry name" value="S4"/>
    <property type="match status" value="1"/>
</dbReference>
<feature type="region of interest" description="Disordered" evidence="5">
    <location>
        <begin position="90"/>
        <end position="114"/>
    </location>
</feature>
<dbReference type="InterPro" id="IPR050188">
    <property type="entry name" value="RluA_PseudoU_synthase"/>
</dbReference>
<feature type="non-terminal residue" evidence="7">
    <location>
        <position position="1"/>
    </location>
</feature>
<dbReference type="GO" id="GO:0009982">
    <property type="term" value="F:pseudouridine synthase activity"/>
    <property type="evidence" value="ECO:0007669"/>
    <property type="project" value="InterPro"/>
</dbReference>
<dbReference type="AlphaFoldDB" id="A0A1D2AE14"/>
<evidence type="ECO:0000256" key="4">
    <source>
        <dbReference type="PROSITE-ProRule" id="PRU00182"/>
    </source>
</evidence>
<dbReference type="Gene3D" id="3.30.2350.10">
    <property type="entry name" value="Pseudouridine synthase"/>
    <property type="match status" value="2"/>
</dbReference>
<organism evidence="7">
    <name type="scientific">Auxenochlorella protothecoides</name>
    <name type="common">Green microalga</name>
    <name type="synonym">Chlorella protothecoides</name>
    <dbReference type="NCBI Taxonomy" id="3075"/>
    <lineage>
        <taxon>Eukaryota</taxon>
        <taxon>Viridiplantae</taxon>
        <taxon>Chlorophyta</taxon>
        <taxon>core chlorophytes</taxon>
        <taxon>Trebouxiophyceae</taxon>
        <taxon>Chlorellales</taxon>
        <taxon>Chlorellaceae</taxon>
        <taxon>Auxenochlorella</taxon>
    </lineage>
</organism>
<evidence type="ECO:0000256" key="2">
    <source>
        <dbReference type="ARBA" id="ARBA00010876"/>
    </source>
</evidence>
<feature type="compositionally biased region" description="Gly residues" evidence="5">
    <location>
        <begin position="288"/>
        <end position="301"/>
    </location>
</feature>
<evidence type="ECO:0000256" key="1">
    <source>
        <dbReference type="ARBA" id="ARBA00000073"/>
    </source>
</evidence>
<keyword evidence="3" id="KW-0413">Isomerase</keyword>
<dbReference type="SUPFAM" id="SSF55120">
    <property type="entry name" value="Pseudouridine synthase"/>
    <property type="match status" value="1"/>
</dbReference>
<dbReference type="GO" id="GO:0003723">
    <property type="term" value="F:RNA binding"/>
    <property type="evidence" value="ECO:0007669"/>
    <property type="project" value="UniProtKB-KW"/>
</dbReference>
<dbReference type="InterPro" id="IPR006224">
    <property type="entry name" value="PsdUridine_synth_RluA-like_CS"/>
</dbReference>
<evidence type="ECO:0000256" key="3">
    <source>
        <dbReference type="ARBA" id="ARBA00023235"/>
    </source>
</evidence>
<dbReference type="EMBL" id="GDKF01001200">
    <property type="protein sequence ID" value="JAT77422.1"/>
    <property type="molecule type" value="Transcribed_RNA"/>
</dbReference>
<evidence type="ECO:0000256" key="5">
    <source>
        <dbReference type="SAM" id="MobiDB-lite"/>
    </source>
</evidence>
<dbReference type="InterPro" id="IPR002942">
    <property type="entry name" value="S4_RNA-bd"/>
</dbReference>
<evidence type="ECO:0000313" key="7">
    <source>
        <dbReference type="EMBL" id="JAT77422.1"/>
    </source>
</evidence>
<dbReference type="GO" id="GO:0000455">
    <property type="term" value="P:enzyme-directed rRNA pseudouridine synthesis"/>
    <property type="evidence" value="ECO:0007669"/>
    <property type="project" value="TreeGrafter"/>
</dbReference>
<dbReference type="SUPFAM" id="SSF55174">
    <property type="entry name" value="Alpha-L RNA-binding motif"/>
    <property type="match status" value="1"/>
</dbReference>
<feature type="domain" description="RNA-binding S4" evidence="6">
    <location>
        <begin position="135"/>
        <end position="196"/>
    </location>
</feature>
<reference evidence="7" key="1">
    <citation type="submission" date="2015-08" db="EMBL/GenBank/DDBJ databases">
        <authorList>
            <person name="Babu N.S."/>
            <person name="Beckwith C.J."/>
            <person name="Beseler K.G."/>
            <person name="Brison A."/>
            <person name="Carone J.V."/>
            <person name="Caskin T.P."/>
            <person name="Diamond M."/>
            <person name="Durham M.E."/>
            <person name="Foxe J.M."/>
            <person name="Go M."/>
            <person name="Henderson B.A."/>
            <person name="Jones I.B."/>
            <person name="McGettigan J.A."/>
            <person name="Micheletti S.J."/>
            <person name="Nasrallah M.E."/>
            <person name="Ortiz D."/>
            <person name="Piller C.R."/>
            <person name="Privatt S.R."/>
            <person name="Schneider S.L."/>
            <person name="Sharp S."/>
            <person name="Smith T.C."/>
            <person name="Stanton J.D."/>
            <person name="Ullery H.E."/>
            <person name="Wilson R.J."/>
            <person name="Serrano M.G."/>
            <person name="Buck G."/>
            <person name="Lee V."/>
            <person name="Wang Y."/>
            <person name="Carvalho R."/>
            <person name="Voegtly L."/>
            <person name="Shi R."/>
            <person name="Duckworth R."/>
            <person name="Johnson A."/>
            <person name="Loviza R."/>
            <person name="Walstead R."/>
            <person name="Shah Z."/>
            <person name="Kiflezghi M."/>
            <person name="Wade K."/>
            <person name="Ball S.L."/>
            <person name="Bradley K.W."/>
            <person name="Asai D.J."/>
            <person name="Bowman C.A."/>
            <person name="Russell D.A."/>
            <person name="Pope W.H."/>
            <person name="Jacobs-Sera D."/>
            <person name="Hendrix R.W."/>
            <person name="Hatfull G.F."/>
        </authorList>
    </citation>
    <scope>NUCLEOTIDE SEQUENCE</scope>
</reference>
<evidence type="ECO:0000259" key="6">
    <source>
        <dbReference type="SMART" id="SM00363"/>
    </source>
</evidence>
<name>A0A1D2AE14_AUXPR</name>
<keyword evidence="4" id="KW-0694">RNA-binding</keyword>